<accession>A0A3P7M094</accession>
<evidence type="ECO:0000313" key="3">
    <source>
        <dbReference type="EMBL" id="VDN17297.1"/>
    </source>
</evidence>
<dbReference type="AlphaFoldDB" id="A0A3P7M094"/>
<feature type="region of interest" description="Disordered" evidence="1">
    <location>
        <begin position="22"/>
        <end position="41"/>
    </location>
</feature>
<organism evidence="3 4">
    <name type="scientific">Dibothriocephalus latus</name>
    <name type="common">Fish tapeworm</name>
    <name type="synonym">Diphyllobothrium latum</name>
    <dbReference type="NCBI Taxonomy" id="60516"/>
    <lineage>
        <taxon>Eukaryota</taxon>
        <taxon>Metazoa</taxon>
        <taxon>Spiralia</taxon>
        <taxon>Lophotrochozoa</taxon>
        <taxon>Platyhelminthes</taxon>
        <taxon>Cestoda</taxon>
        <taxon>Eucestoda</taxon>
        <taxon>Diphyllobothriidea</taxon>
        <taxon>Diphyllobothriidae</taxon>
        <taxon>Dibothriocephalus</taxon>
    </lineage>
</organism>
<evidence type="ECO:0000313" key="4">
    <source>
        <dbReference type="Proteomes" id="UP000281553"/>
    </source>
</evidence>
<reference evidence="3 4" key="1">
    <citation type="submission" date="2018-11" db="EMBL/GenBank/DDBJ databases">
        <authorList>
            <consortium name="Pathogen Informatics"/>
        </authorList>
    </citation>
    <scope>NUCLEOTIDE SEQUENCE [LARGE SCALE GENOMIC DNA]</scope>
</reference>
<feature type="compositionally biased region" description="Basic and acidic residues" evidence="1">
    <location>
        <begin position="84"/>
        <end position="95"/>
    </location>
</feature>
<protein>
    <submittedName>
        <fullName evidence="3">Uncharacterized protein</fullName>
    </submittedName>
</protein>
<keyword evidence="4" id="KW-1185">Reference proteome</keyword>
<feature type="region of interest" description="Disordered" evidence="1">
    <location>
        <begin position="84"/>
        <end position="123"/>
    </location>
</feature>
<gene>
    <name evidence="3" type="ORF">DILT_LOCUS12890</name>
</gene>
<evidence type="ECO:0000256" key="1">
    <source>
        <dbReference type="SAM" id="MobiDB-lite"/>
    </source>
</evidence>
<keyword evidence="2" id="KW-0732">Signal</keyword>
<feature type="signal peptide" evidence="2">
    <location>
        <begin position="1"/>
        <end position="22"/>
    </location>
</feature>
<evidence type="ECO:0000256" key="2">
    <source>
        <dbReference type="SAM" id="SignalP"/>
    </source>
</evidence>
<feature type="chain" id="PRO_5017921988" evidence="2">
    <location>
        <begin position="23"/>
        <end position="162"/>
    </location>
</feature>
<sequence>MRVLVVLTLALLPLSLLKSTSCNSYESSSNAHEQPNDGTADGLTEEVIKKKREELLTHLLEGIEEGARTKTEFSDPLEAVNYAKEQELRREKESLRSGNRRVRRSVPKFKPPSPYAIINDSEDGKKPDNFLLETLPQNLLEVKQGTYIHFRICPKPVVPEEV</sequence>
<name>A0A3P7M094_DIBLA</name>
<dbReference type="EMBL" id="UYRU01068050">
    <property type="protein sequence ID" value="VDN17297.1"/>
    <property type="molecule type" value="Genomic_DNA"/>
</dbReference>
<feature type="compositionally biased region" description="Basic residues" evidence="1">
    <location>
        <begin position="98"/>
        <end position="107"/>
    </location>
</feature>
<dbReference type="Proteomes" id="UP000281553">
    <property type="component" value="Unassembled WGS sequence"/>
</dbReference>
<proteinExistence type="predicted"/>